<evidence type="ECO:0000313" key="5">
    <source>
        <dbReference type="Proteomes" id="UP001235939"/>
    </source>
</evidence>
<evidence type="ECO:0000313" key="4">
    <source>
        <dbReference type="EMBL" id="UYV74310.1"/>
    </source>
</evidence>
<feature type="domain" description="DMA" evidence="3">
    <location>
        <begin position="83"/>
        <end position="119"/>
    </location>
</feature>
<feature type="region of interest" description="Disordered" evidence="2">
    <location>
        <begin position="21"/>
        <end position="79"/>
    </location>
</feature>
<dbReference type="EMBL" id="CP092873">
    <property type="protein sequence ID" value="UYV74310.1"/>
    <property type="molecule type" value="Genomic_DNA"/>
</dbReference>
<gene>
    <name evidence="4" type="ORF">LAZ67_11002978</name>
</gene>
<evidence type="ECO:0000259" key="3">
    <source>
        <dbReference type="Pfam" id="PF03474"/>
    </source>
</evidence>
<dbReference type="SUPFAM" id="SSF46934">
    <property type="entry name" value="UBA-like"/>
    <property type="match status" value="1"/>
</dbReference>
<dbReference type="InterPro" id="IPR005173">
    <property type="entry name" value="DMA"/>
</dbReference>
<evidence type="ECO:0000256" key="2">
    <source>
        <dbReference type="SAM" id="MobiDB-lite"/>
    </source>
</evidence>
<dbReference type="Pfam" id="PF03474">
    <property type="entry name" value="DMA"/>
    <property type="match status" value="1"/>
</dbReference>
<dbReference type="InterPro" id="IPR009060">
    <property type="entry name" value="UBA-like_sf"/>
</dbReference>
<organism evidence="4 5">
    <name type="scientific">Cordylochernes scorpioides</name>
    <dbReference type="NCBI Taxonomy" id="51811"/>
    <lineage>
        <taxon>Eukaryota</taxon>
        <taxon>Metazoa</taxon>
        <taxon>Ecdysozoa</taxon>
        <taxon>Arthropoda</taxon>
        <taxon>Chelicerata</taxon>
        <taxon>Arachnida</taxon>
        <taxon>Pseudoscorpiones</taxon>
        <taxon>Cheliferoidea</taxon>
        <taxon>Chernetidae</taxon>
        <taxon>Cordylochernes</taxon>
    </lineage>
</organism>
<proteinExistence type="inferred from homology"/>
<dbReference type="Gene3D" id="1.10.8.10">
    <property type="entry name" value="DNA helicase RuvA subunit, C-terminal domain"/>
    <property type="match status" value="1"/>
</dbReference>
<evidence type="ECO:0000256" key="1">
    <source>
        <dbReference type="ARBA" id="ARBA00006834"/>
    </source>
</evidence>
<accession>A0ABY6L4F0</accession>
<feature type="compositionally biased region" description="Polar residues" evidence="2">
    <location>
        <begin position="32"/>
        <end position="49"/>
    </location>
</feature>
<reference evidence="4 5" key="1">
    <citation type="submission" date="2022-01" db="EMBL/GenBank/DDBJ databases">
        <title>A chromosomal length assembly of Cordylochernes scorpioides.</title>
        <authorList>
            <person name="Zeh D."/>
            <person name="Zeh J."/>
        </authorList>
    </citation>
    <scope>NUCLEOTIDE SEQUENCE [LARGE SCALE GENOMIC DNA]</scope>
    <source>
        <strain evidence="4">IN4F17</strain>
        <tissue evidence="4">Whole Body</tissue>
    </source>
</reference>
<comment type="similarity">
    <text evidence="1">Belongs to the DMRT family.</text>
</comment>
<sequence length="218" mass="24191">MAAQVALKRKQAQEDALAMHQDIGLEGDQVLSPGSSGSNEGFQNQQDNPDTPPAESDTESIIDPVSSPPPSHNLPRFEVQRRRSDLDILRNLFPDVNGRTLEIVLQESSGDLSKALEHLLFMRNMSPPISPPLSPPPTVRQYYPPQSFPKPLCPQIPDTPSYISHRPYLPSYPVCTLPGCLQCSPSKITEYVASTSPVDLSGRSSQRYHHHHPLLNYH</sequence>
<keyword evidence="5" id="KW-1185">Reference proteome</keyword>
<dbReference type="Proteomes" id="UP001235939">
    <property type="component" value="Chromosome 11"/>
</dbReference>
<name>A0ABY6L4F0_9ARAC</name>
<protein>
    <recommendedName>
        <fullName evidence="3">DMA domain-containing protein</fullName>
    </recommendedName>
</protein>